<evidence type="ECO:0000256" key="1">
    <source>
        <dbReference type="ARBA" id="ARBA00022723"/>
    </source>
</evidence>
<keyword evidence="1" id="KW-0479">Metal-binding</keyword>
<evidence type="ECO:0000259" key="5">
    <source>
        <dbReference type="PROSITE" id="PS50089"/>
    </source>
</evidence>
<evidence type="ECO:0000313" key="7">
    <source>
        <dbReference type="Proteomes" id="UP001418222"/>
    </source>
</evidence>
<dbReference type="Gene3D" id="3.30.40.10">
    <property type="entry name" value="Zinc/RING finger domain, C3HC4 (zinc finger)"/>
    <property type="match status" value="1"/>
</dbReference>
<evidence type="ECO:0000256" key="2">
    <source>
        <dbReference type="ARBA" id="ARBA00022771"/>
    </source>
</evidence>
<proteinExistence type="predicted"/>
<evidence type="ECO:0000256" key="3">
    <source>
        <dbReference type="ARBA" id="ARBA00022833"/>
    </source>
</evidence>
<evidence type="ECO:0000256" key="4">
    <source>
        <dbReference type="PROSITE-ProRule" id="PRU00175"/>
    </source>
</evidence>
<dbReference type="PANTHER" id="PTHR15710">
    <property type="entry name" value="E3 UBIQUITIN-PROTEIN LIGASE PRAJA"/>
    <property type="match status" value="1"/>
</dbReference>
<keyword evidence="7" id="KW-1185">Reference proteome</keyword>
<dbReference type="GO" id="GO:0061630">
    <property type="term" value="F:ubiquitin protein ligase activity"/>
    <property type="evidence" value="ECO:0007669"/>
    <property type="project" value="TreeGrafter"/>
</dbReference>
<dbReference type="SMART" id="SM00184">
    <property type="entry name" value="RING"/>
    <property type="match status" value="1"/>
</dbReference>
<sequence length="278" mass="30846">MLSTLALSESTSLNAISGLALSEVTSLNAVSKFAAKSRGVEIVESDSETDTDEQIVAICDSALGYDPDLPFYWECLHVEDDGSELIDEFDWEDVSGRVGEREIFSAMPLADDNNVENTNLSTEEEDETEMNVDWEVLLSVNYNDVESVLVEDQEGFEYEDLFGQFGDHGGSDWTKCGRPAASSVVENLPSVQLTEDDLAKENILCAVCKDEISISDEVKGLPCLHYYHKCCIVPWLVVRNTCPLCRYELPSSDSNDATTIDGEEEAQTRYEFEILQAT</sequence>
<dbReference type="AlphaFoldDB" id="A0AAP0BS90"/>
<dbReference type="GO" id="GO:0005737">
    <property type="term" value="C:cytoplasm"/>
    <property type="evidence" value="ECO:0007669"/>
    <property type="project" value="TreeGrafter"/>
</dbReference>
<gene>
    <name evidence="6" type="ORF">KSP39_PZI005994</name>
</gene>
<organism evidence="6 7">
    <name type="scientific">Platanthera zijinensis</name>
    <dbReference type="NCBI Taxonomy" id="2320716"/>
    <lineage>
        <taxon>Eukaryota</taxon>
        <taxon>Viridiplantae</taxon>
        <taxon>Streptophyta</taxon>
        <taxon>Embryophyta</taxon>
        <taxon>Tracheophyta</taxon>
        <taxon>Spermatophyta</taxon>
        <taxon>Magnoliopsida</taxon>
        <taxon>Liliopsida</taxon>
        <taxon>Asparagales</taxon>
        <taxon>Orchidaceae</taxon>
        <taxon>Orchidoideae</taxon>
        <taxon>Orchideae</taxon>
        <taxon>Orchidinae</taxon>
        <taxon>Platanthera</taxon>
    </lineage>
</organism>
<protein>
    <submittedName>
        <fullName evidence="6">E3 ubiquitin-protein ligase RING1-like</fullName>
    </submittedName>
</protein>
<keyword evidence="2 4" id="KW-0863">Zinc-finger</keyword>
<reference evidence="6 7" key="1">
    <citation type="journal article" date="2022" name="Nat. Plants">
        <title>Genomes of leafy and leafless Platanthera orchids illuminate the evolution of mycoheterotrophy.</title>
        <authorList>
            <person name="Li M.H."/>
            <person name="Liu K.W."/>
            <person name="Li Z."/>
            <person name="Lu H.C."/>
            <person name="Ye Q.L."/>
            <person name="Zhang D."/>
            <person name="Wang J.Y."/>
            <person name="Li Y.F."/>
            <person name="Zhong Z.M."/>
            <person name="Liu X."/>
            <person name="Yu X."/>
            <person name="Liu D.K."/>
            <person name="Tu X.D."/>
            <person name="Liu B."/>
            <person name="Hao Y."/>
            <person name="Liao X.Y."/>
            <person name="Jiang Y.T."/>
            <person name="Sun W.H."/>
            <person name="Chen J."/>
            <person name="Chen Y.Q."/>
            <person name="Ai Y."/>
            <person name="Zhai J.W."/>
            <person name="Wu S.S."/>
            <person name="Zhou Z."/>
            <person name="Hsiao Y.Y."/>
            <person name="Wu W.L."/>
            <person name="Chen Y.Y."/>
            <person name="Lin Y.F."/>
            <person name="Hsu J.L."/>
            <person name="Li C.Y."/>
            <person name="Wang Z.W."/>
            <person name="Zhao X."/>
            <person name="Zhong W.Y."/>
            <person name="Ma X.K."/>
            <person name="Ma L."/>
            <person name="Huang J."/>
            <person name="Chen G.Z."/>
            <person name="Huang M.Z."/>
            <person name="Huang L."/>
            <person name="Peng D.H."/>
            <person name="Luo Y.B."/>
            <person name="Zou S.Q."/>
            <person name="Chen S.P."/>
            <person name="Lan S."/>
            <person name="Tsai W.C."/>
            <person name="Van de Peer Y."/>
            <person name="Liu Z.J."/>
        </authorList>
    </citation>
    <scope>NUCLEOTIDE SEQUENCE [LARGE SCALE GENOMIC DNA]</scope>
    <source>
        <strain evidence="6">Lor287</strain>
    </source>
</reference>
<comment type="caution">
    <text evidence="6">The sequence shown here is derived from an EMBL/GenBank/DDBJ whole genome shotgun (WGS) entry which is preliminary data.</text>
</comment>
<dbReference type="EMBL" id="JBBWWQ010000004">
    <property type="protein sequence ID" value="KAK8949200.1"/>
    <property type="molecule type" value="Genomic_DNA"/>
</dbReference>
<keyword evidence="3" id="KW-0862">Zinc</keyword>
<dbReference type="GO" id="GO:0016567">
    <property type="term" value="P:protein ubiquitination"/>
    <property type="evidence" value="ECO:0007669"/>
    <property type="project" value="TreeGrafter"/>
</dbReference>
<dbReference type="Pfam" id="PF13639">
    <property type="entry name" value="zf-RING_2"/>
    <property type="match status" value="1"/>
</dbReference>
<dbReference type="GO" id="GO:0008270">
    <property type="term" value="F:zinc ion binding"/>
    <property type="evidence" value="ECO:0007669"/>
    <property type="project" value="UniProtKB-KW"/>
</dbReference>
<dbReference type="InterPro" id="IPR013083">
    <property type="entry name" value="Znf_RING/FYVE/PHD"/>
</dbReference>
<evidence type="ECO:0000313" key="6">
    <source>
        <dbReference type="EMBL" id="KAK8949200.1"/>
    </source>
</evidence>
<dbReference type="Proteomes" id="UP001418222">
    <property type="component" value="Unassembled WGS sequence"/>
</dbReference>
<dbReference type="SUPFAM" id="SSF57850">
    <property type="entry name" value="RING/U-box"/>
    <property type="match status" value="1"/>
</dbReference>
<feature type="domain" description="RING-type" evidence="5">
    <location>
        <begin position="205"/>
        <end position="246"/>
    </location>
</feature>
<accession>A0AAP0BS90</accession>
<dbReference type="PROSITE" id="PS50089">
    <property type="entry name" value="ZF_RING_2"/>
    <property type="match status" value="1"/>
</dbReference>
<name>A0AAP0BS90_9ASPA</name>
<dbReference type="InterPro" id="IPR001841">
    <property type="entry name" value="Znf_RING"/>
</dbReference>
<dbReference type="PANTHER" id="PTHR15710:SF108">
    <property type="entry name" value="OS03G0286100 PROTEIN"/>
    <property type="match status" value="1"/>
</dbReference>